<feature type="transmembrane region" description="Helical" evidence="7">
    <location>
        <begin position="89"/>
        <end position="112"/>
    </location>
</feature>
<evidence type="ECO:0000313" key="9">
    <source>
        <dbReference type="EMBL" id="HDS10619.1"/>
    </source>
</evidence>
<comment type="caution">
    <text evidence="9">The sequence shown here is derived from an EMBL/GenBank/DDBJ whole genome shotgun (WGS) entry which is preliminary data.</text>
</comment>
<evidence type="ECO:0000256" key="3">
    <source>
        <dbReference type="ARBA" id="ARBA00022448"/>
    </source>
</evidence>
<feature type="transmembrane region" description="Helical" evidence="7">
    <location>
        <begin position="63"/>
        <end position="82"/>
    </location>
</feature>
<dbReference type="Gene3D" id="1.20.1530.20">
    <property type="match status" value="1"/>
</dbReference>
<dbReference type="InterPro" id="IPR006153">
    <property type="entry name" value="Cation/H_exchanger_TM"/>
</dbReference>
<evidence type="ECO:0000256" key="5">
    <source>
        <dbReference type="ARBA" id="ARBA00022989"/>
    </source>
</evidence>
<comment type="subcellular location">
    <subcellularLocation>
        <location evidence="1">Membrane</location>
        <topology evidence="1">Multi-pass membrane protein</topology>
    </subcellularLocation>
</comment>
<dbReference type="EMBL" id="DSDY01000101">
    <property type="protein sequence ID" value="HDS10619.1"/>
    <property type="molecule type" value="Genomic_DNA"/>
</dbReference>
<dbReference type="PANTHER" id="PTHR42751:SF3">
    <property type="entry name" value="SODIUM_GLUTAMATE SYMPORTER"/>
    <property type="match status" value="1"/>
</dbReference>
<gene>
    <name evidence="9" type="ORF">ENO04_03235</name>
</gene>
<dbReference type="Pfam" id="PF00999">
    <property type="entry name" value="Na_H_Exchanger"/>
    <property type="match status" value="1"/>
</dbReference>
<sequence>MQDNTIQLLLILFISTLLGWITKTSLYTSFVGYVAGGIVIGTLFTVLGLGAPDTSQLEVLKSIGVTIFFFEAGISIGLANLLKSLDRILIIELVAYPLLWLAAKIVGGFIGLDIVAEAALFLMFIDSSSVLSMQLASSLRNLELRSLAVLETNFEDLAQFVLFSTLFAAETTLPTLIGVGVSVMKIITILVIMGFALSIVLRRFRGFIQKFDTSSRYLLLLSIALLYSAIAQQMGLPFLIGSFVAGIIVSQFMGSSSEEFTLLSGVRELGLLLYFSSLGTEIVLIFMEARSLSIIITGVAIGVAAVIARAFSLLIGLVMSGAKPGHLAPYAIALSSVSETSIILVDALATQGGLTNIFKLLILTSVVTSIAISSLLYRKSYKAPLAIASILPHGVTNALSRFSNTLLHTSSIIVYTGRASIRFLTTLLVAVYLVHIATLFTKYLPHPLALIMLAVVTIPSYAIIVIEFTRFLRKMFEKALSSADSVKDLWEAVLRLSTAIVTILAITVLLATFHTIVTEANIPKPLNYAFTTGINITTIALLAAIAIIMIKKEIKKIRKRQ</sequence>
<dbReference type="PANTHER" id="PTHR42751">
    <property type="entry name" value="SODIUM/HYDROGEN EXCHANGER FAMILY/TRKA DOMAIN PROTEIN"/>
    <property type="match status" value="1"/>
</dbReference>
<feature type="transmembrane region" description="Helical" evidence="7">
    <location>
        <begin position="421"/>
        <end position="441"/>
    </location>
</feature>
<evidence type="ECO:0000256" key="7">
    <source>
        <dbReference type="SAM" id="Phobius"/>
    </source>
</evidence>
<comment type="similarity">
    <text evidence="2">Belongs to the monovalent cation:proton antiporter 2 (CPA2) transporter (TC 2.A.37) family.</text>
</comment>
<feature type="transmembrane region" description="Helical" evidence="7">
    <location>
        <begin position="447"/>
        <end position="472"/>
    </location>
</feature>
<accession>A0A7C1E1K2</accession>
<dbReference type="AlphaFoldDB" id="A0A7C1E1K2"/>
<name>A0A7C1E1K2_9CREN</name>
<keyword evidence="4 7" id="KW-0812">Transmembrane</keyword>
<evidence type="ECO:0000256" key="6">
    <source>
        <dbReference type="ARBA" id="ARBA00023136"/>
    </source>
</evidence>
<evidence type="ECO:0000256" key="1">
    <source>
        <dbReference type="ARBA" id="ARBA00004141"/>
    </source>
</evidence>
<feature type="domain" description="Cation/H+ exchanger transmembrane" evidence="8">
    <location>
        <begin position="15"/>
        <end position="370"/>
    </location>
</feature>
<feature type="transmembrane region" description="Helical" evidence="7">
    <location>
        <begin position="528"/>
        <end position="550"/>
    </location>
</feature>
<dbReference type="GO" id="GO:1902600">
    <property type="term" value="P:proton transmembrane transport"/>
    <property type="evidence" value="ECO:0007669"/>
    <property type="project" value="InterPro"/>
</dbReference>
<evidence type="ECO:0000256" key="2">
    <source>
        <dbReference type="ARBA" id="ARBA00005551"/>
    </source>
</evidence>
<keyword evidence="6 7" id="KW-0472">Membrane</keyword>
<proteinExistence type="inferred from homology"/>
<feature type="transmembrane region" description="Helical" evidence="7">
    <location>
        <begin position="493"/>
        <end position="516"/>
    </location>
</feature>
<organism evidence="9">
    <name type="scientific">Fervidicoccus fontis</name>
    <dbReference type="NCBI Taxonomy" id="683846"/>
    <lineage>
        <taxon>Archaea</taxon>
        <taxon>Thermoproteota</taxon>
        <taxon>Thermoprotei</taxon>
        <taxon>Fervidicoccales</taxon>
        <taxon>Fervidicoccaceae</taxon>
        <taxon>Fervidicoccus</taxon>
    </lineage>
</organism>
<feature type="transmembrane region" description="Helical" evidence="7">
    <location>
        <begin position="6"/>
        <end position="23"/>
    </location>
</feature>
<feature type="transmembrane region" description="Helical" evidence="7">
    <location>
        <begin position="30"/>
        <end position="51"/>
    </location>
</feature>
<protein>
    <recommendedName>
        <fullName evidence="8">Cation/H+ exchanger transmembrane domain-containing protein</fullName>
    </recommendedName>
</protein>
<dbReference type="GO" id="GO:0015297">
    <property type="term" value="F:antiporter activity"/>
    <property type="evidence" value="ECO:0007669"/>
    <property type="project" value="InterPro"/>
</dbReference>
<feature type="transmembrane region" description="Helical" evidence="7">
    <location>
        <begin position="216"/>
        <end position="249"/>
    </location>
</feature>
<feature type="transmembrane region" description="Helical" evidence="7">
    <location>
        <begin position="294"/>
        <end position="315"/>
    </location>
</feature>
<evidence type="ECO:0000259" key="8">
    <source>
        <dbReference type="Pfam" id="PF00999"/>
    </source>
</evidence>
<dbReference type="GO" id="GO:0016020">
    <property type="term" value="C:membrane"/>
    <property type="evidence" value="ECO:0007669"/>
    <property type="project" value="UniProtKB-SubCell"/>
</dbReference>
<feature type="transmembrane region" description="Helical" evidence="7">
    <location>
        <begin position="357"/>
        <end position="377"/>
    </location>
</feature>
<dbReference type="InterPro" id="IPR038770">
    <property type="entry name" value="Na+/solute_symporter_sf"/>
</dbReference>
<keyword evidence="3" id="KW-0813">Transport</keyword>
<reference evidence="9" key="1">
    <citation type="journal article" date="2020" name="mSystems">
        <title>Genome- and Community-Level Interaction Insights into Carbon Utilization and Element Cycling Functions of Hydrothermarchaeota in Hydrothermal Sediment.</title>
        <authorList>
            <person name="Zhou Z."/>
            <person name="Liu Y."/>
            <person name="Xu W."/>
            <person name="Pan J."/>
            <person name="Luo Z.H."/>
            <person name="Li M."/>
        </authorList>
    </citation>
    <scope>NUCLEOTIDE SEQUENCE [LARGE SCALE GENOMIC DNA]</scope>
    <source>
        <strain evidence="9">SpSt-123</strain>
    </source>
</reference>
<feature type="transmembrane region" description="Helical" evidence="7">
    <location>
        <begin position="183"/>
        <end position="204"/>
    </location>
</feature>
<evidence type="ECO:0000256" key="4">
    <source>
        <dbReference type="ARBA" id="ARBA00022692"/>
    </source>
</evidence>
<keyword evidence="5 7" id="KW-1133">Transmembrane helix</keyword>
<feature type="transmembrane region" description="Helical" evidence="7">
    <location>
        <begin position="269"/>
        <end position="287"/>
    </location>
</feature>